<dbReference type="PANTHER" id="PTHR43762:SF1">
    <property type="entry name" value="D-ARABINONO-1,4-LACTONE OXIDASE"/>
    <property type="match status" value="1"/>
</dbReference>
<name>A0ABP4W5A2_9ACTN</name>
<dbReference type="InterPro" id="IPR016171">
    <property type="entry name" value="Vanillyl_alc_oxidase_C-sub2"/>
</dbReference>
<evidence type="ECO:0000259" key="2">
    <source>
        <dbReference type="PROSITE" id="PS51387"/>
    </source>
</evidence>
<dbReference type="Pfam" id="PF04030">
    <property type="entry name" value="ALO"/>
    <property type="match status" value="1"/>
</dbReference>
<dbReference type="EMBL" id="BAAALS010000007">
    <property type="protein sequence ID" value="GAA1747550.1"/>
    <property type="molecule type" value="Genomic_DNA"/>
</dbReference>
<sequence length="418" mass="44571">MVEAVTNWAGNVTFGARRVLRPESVDELRRLVAAGTRLRVLGSGHSFNPIADTDGDLISLDALPPVVAIDHERATVTVSGGVRYGKLALRLHESGYALPNLASLPHISVAGAVATATHGSGVDNRGLASAVSALSLVRASGDVEVVARGGETFEGSVVSLGALGVVADLTLDLVPAFDVAQVVYDDLPGDVLAANVDEILASAYSVSLFTDWSGAPEAAPPRVNQVWRKFRVTDGVTAPRRWFGAVRADGPRHPLAGMPARNCTEQDGVPGPWYARLPHFRLEFTPSAGDELQSEYFVARADAVAALSAVGAVRDAVAQALQISEIRTVAADEAWLSPAYRRDCVALHFTWVGDEARVRPAIDALEAALSPLRARPHWGKLFHRDPRGDYPRLADAAELARTVDPDGVFRNTFIDSFL</sequence>
<dbReference type="Gene3D" id="1.10.45.10">
    <property type="entry name" value="Vanillyl-alcohol Oxidase, Chain A, domain 4"/>
    <property type="match status" value="1"/>
</dbReference>
<keyword evidence="1" id="KW-0560">Oxidoreductase</keyword>
<proteinExistence type="predicted"/>
<dbReference type="SUPFAM" id="SSF56176">
    <property type="entry name" value="FAD-binding/transporter-associated domain-like"/>
    <property type="match status" value="1"/>
</dbReference>
<dbReference type="PIRSF" id="PIRSF000136">
    <property type="entry name" value="LGO_GLO"/>
    <property type="match status" value="1"/>
</dbReference>
<organism evidence="3 4">
    <name type="scientific">Luedemannella helvata</name>
    <dbReference type="NCBI Taxonomy" id="349315"/>
    <lineage>
        <taxon>Bacteria</taxon>
        <taxon>Bacillati</taxon>
        <taxon>Actinomycetota</taxon>
        <taxon>Actinomycetes</taxon>
        <taxon>Micromonosporales</taxon>
        <taxon>Micromonosporaceae</taxon>
        <taxon>Luedemannella</taxon>
    </lineage>
</organism>
<comment type="caution">
    <text evidence="3">The sequence shown here is derived from an EMBL/GenBank/DDBJ whole genome shotgun (WGS) entry which is preliminary data.</text>
</comment>
<dbReference type="InterPro" id="IPR016167">
    <property type="entry name" value="FAD-bd_PCMH_sub1"/>
</dbReference>
<dbReference type="InterPro" id="IPR016166">
    <property type="entry name" value="FAD-bd_PCMH"/>
</dbReference>
<reference evidence="4" key="1">
    <citation type="journal article" date="2019" name="Int. J. Syst. Evol. Microbiol.">
        <title>The Global Catalogue of Microorganisms (GCM) 10K type strain sequencing project: providing services to taxonomists for standard genome sequencing and annotation.</title>
        <authorList>
            <consortium name="The Broad Institute Genomics Platform"/>
            <consortium name="The Broad Institute Genome Sequencing Center for Infectious Disease"/>
            <person name="Wu L."/>
            <person name="Ma J."/>
        </authorList>
    </citation>
    <scope>NUCLEOTIDE SEQUENCE [LARGE SCALE GENOMIC DNA]</scope>
    <source>
        <strain evidence="4">JCM 13249</strain>
    </source>
</reference>
<dbReference type="Proteomes" id="UP001500655">
    <property type="component" value="Unassembled WGS sequence"/>
</dbReference>
<evidence type="ECO:0000313" key="4">
    <source>
        <dbReference type="Proteomes" id="UP001500655"/>
    </source>
</evidence>
<dbReference type="Gene3D" id="3.30.465.10">
    <property type="match status" value="1"/>
</dbReference>
<dbReference type="RefSeq" id="WP_344078932.1">
    <property type="nucleotide sequence ID" value="NZ_BAAALS010000007.1"/>
</dbReference>
<dbReference type="InterPro" id="IPR007173">
    <property type="entry name" value="ALO_C"/>
</dbReference>
<dbReference type="InterPro" id="IPR006094">
    <property type="entry name" value="Oxid_FAD_bind_N"/>
</dbReference>
<dbReference type="InterPro" id="IPR016169">
    <property type="entry name" value="FAD-bd_PCMH_sub2"/>
</dbReference>
<dbReference type="InterPro" id="IPR010031">
    <property type="entry name" value="FAD_lactone_oxidase-like"/>
</dbReference>
<keyword evidence="4" id="KW-1185">Reference proteome</keyword>
<gene>
    <name evidence="3" type="primary">aldO</name>
    <name evidence="3" type="ORF">GCM10009681_18430</name>
</gene>
<dbReference type="PANTHER" id="PTHR43762">
    <property type="entry name" value="L-GULONOLACTONE OXIDASE"/>
    <property type="match status" value="1"/>
</dbReference>
<evidence type="ECO:0000256" key="1">
    <source>
        <dbReference type="ARBA" id="ARBA00023002"/>
    </source>
</evidence>
<dbReference type="InterPro" id="IPR036318">
    <property type="entry name" value="FAD-bd_PCMH-like_sf"/>
</dbReference>
<dbReference type="Pfam" id="PF01565">
    <property type="entry name" value="FAD_binding_4"/>
    <property type="match status" value="1"/>
</dbReference>
<dbReference type="PROSITE" id="PS51387">
    <property type="entry name" value="FAD_PCMH"/>
    <property type="match status" value="1"/>
</dbReference>
<evidence type="ECO:0000313" key="3">
    <source>
        <dbReference type="EMBL" id="GAA1747550.1"/>
    </source>
</evidence>
<dbReference type="Gene3D" id="3.30.70.2530">
    <property type="match status" value="1"/>
</dbReference>
<protein>
    <submittedName>
        <fullName evidence="3">Alditol oxidase</fullName>
    </submittedName>
</protein>
<dbReference type="Gene3D" id="3.30.70.2520">
    <property type="match status" value="1"/>
</dbReference>
<feature type="domain" description="FAD-binding PCMH-type" evidence="2">
    <location>
        <begin position="12"/>
        <end position="176"/>
    </location>
</feature>
<dbReference type="Gene3D" id="3.30.43.10">
    <property type="entry name" value="Uridine Diphospho-n-acetylenolpyruvylglucosamine Reductase, domain 2"/>
    <property type="match status" value="1"/>
</dbReference>
<accession>A0ABP4W5A2</accession>